<gene>
    <name evidence="3" type="ORF">JOF56_005795</name>
</gene>
<proteinExistence type="predicted"/>
<organism evidence="3 4">
    <name type="scientific">Kibdelosporangium banguiense</name>
    <dbReference type="NCBI Taxonomy" id="1365924"/>
    <lineage>
        <taxon>Bacteria</taxon>
        <taxon>Bacillati</taxon>
        <taxon>Actinomycetota</taxon>
        <taxon>Actinomycetes</taxon>
        <taxon>Pseudonocardiales</taxon>
        <taxon>Pseudonocardiaceae</taxon>
        <taxon>Kibdelosporangium</taxon>
    </lineage>
</organism>
<dbReference type="RefSeq" id="WP_372448254.1">
    <property type="nucleotide sequence ID" value="NZ_JAGINW010000001.1"/>
</dbReference>
<keyword evidence="1" id="KW-1133">Transmembrane helix</keyword>
<dbReference type="EMBL" id="JAGINW010000001">
    <property type="protein sequence ID" value="MBP2325410.1"/>
    <property type="molecule type" value="Genomic_DNA"/>
</dbReference>
<dbReference type="Pfam" id="PF07510">
    <property type="entry name" value="GmrSD_C"/>
    <property type="match status" value="1"/>
</dbReference>
<keyword evidence="4" id="KW-1185">Reference proteome</keyword>
<protein>
    <recommendedName>
        <fullName evidence="2">GmrSD restriction endonucleases C-terminal domain-containing protein</fullName>
    </recommendedName>
</protein>
<dbReference type="PANTHER" id="PTHR24094:SF15">
    <property type="entry name" value="AMP-DEPENDENT SYNTHETASE_LIGASE DOMAIN-CONTAINING PROTEIN-RELATED"/>
    <property type="match status" value="1"/>
</dbReference>
<dbReference type="PANTHER" id="PTHR24094">
    <property type="entry name" value="SECRETED PROTEIN"/>
    <property type="match status" value="1"/>
</dbReference>
<evidence type="ECO:0000256" key="1">
    <source>
        <dbReference type="SAM" id="Phobius"/>
    </source>
</evidence>
<dbReference type="Proteomes" id="UP001519332">
    <property type="component" value="Unassembled WGS sequence"/>
</dbReference>
<sequence>MSRSQRSTATLVTAVILLLVLVVTVWWLNRESIASSPPVQPAPELASLAIAPAGTMSGYSRDRFPHWAGSGTGDSCDTREIVLQRQGTAVARDAKCRATSGKWLSPYDGAEITEATKVDIDHVVPLAEAWRSGAATWTDERRKQFANDLDHPQLIAVTAASNRSKGDQDPATWKPPTKTYWCTYAKNYITVKVAYQLTVDQKEHDALATMLTTCPAPTPVSR</sequence>
<comment type="caution">
    <text evidence="3">The sequence shown here is derived from an EMBL/GenBank/DDBJ whole genome shotgun (WGS) entry which is preliminary data.</text>
</comment>
<evidence type="ECO:0000313" key="4">
    <source>
        <dbReference type="Proteomes" id="UP001519332"/>
    </source>
</evidence>
<name>A0ABS4TLY7_9PSEU</name>
<accession>A0ABS4TLY7</accession>
<keyword evidence="1" id="KW-0472">Membrane</keyword>
<evidence type="ECO:0000313" key="3">
    <source>
        <dbReference type="EMBL" id="MBP2325410.1"/>
    </source>
</evidence>
<evidence type="ECO:0000259" key="2">
    <source>
        <dbReference type="Pfam" id="PF07510"/>
    </source>
</evidence>
<feature type="domain" description="GmrSD restriction endonucleases C-terminal" evidence="2">
    <location>
        <begin position="105"/>
        <end position="209"/>
    </location>
</feature>
<reference evidence="3 4" key="1">
    <citation type="submission" date="2021-03" db="EMBL/GenBank/DDBJ databases">
        <title>Sequencing the genomes of 1000 actinobacteria strains.</title>
        <authorList>
            <person name="Klenk H.-P."/>
        </authorList>
    </citation>
    <scope>NUCLEOTIDE SEQUENCE [LARGE SCALE GENOMIC DNA]</scope>
    <source>
        <strain evidence="3 4">DSM 46670</strain>
    </source>
</reference>
<feature type="transmembrane region" description="Helical" evidence="1">
    <location>
        <begin position="7"/>
        <end position="28"/>
    </location>
</feature>
<dbReference type="InterPro" id="IPR011089">
    <property type="entry name" value="GmrSD_C"/>
</dbReference>
<keyword evidence="1" id="KW-0812">Transmembrane</keyword>